<protein>
    <recommendedName>
        <fullName evidence="5">Lipoprotein</fullName>
    </recommendedName>
</protein>
<reference evidence="3 4" key="1">
    <citation type="submission" date="2017-11" db="EMBL/GenBank/DDBJ databases">
        <title>Genomic Encyclopedia of Archaeal and Bacterial Type Strains, Phase II (KMG-II): From Individual Species to Whole Genera.</title>
        <authorList>
            <person name="Goeker M."/>
        </authorList>
    </citation>
    <scope>NUCLEOTIDE SEQUENCE [LARGE SCALE GENOMIC DNA]</scope>
    <source>
        <strain evidence="3 4">DSM 11115</strain>
    </source>
</reference>
<sequence>MKLPQALLGAILLGVVAQATTGCKKDAPSPKQEEGSGKGKPVPINCPACGMG</sequence>
<feature type="region of interest" description="Disordered" evidence="1">
    <location>
        <begin position="22"/>
        <end position="52"/>
    </location>
</feature>
<dbReference type="Proteomes" id="UP000228535">
    <property type="component" value="Unassembled WGS sequence"/>
</dbReference>
<evidence type="ECO:0000313" key="4">
    <source>
        <dbReference type="Proteomes" id="UP000228535"/>
    </source>
</evidence>
<feature type="signal peptide" evidence="2">
    <location>
        <begin position="1"/>
        <end position="19"/>
    </location>
</feature>
<name>A0A2M9BSU1_9BACT</name>
<comment type="caution">
    <text evidence="3">The sequence shown here is derived from an EMBL/GenBank/DDBJ whole genome shotgun (WGS) entry which is preliminary data.</text>
</comment>
<feature type="chain" id="PRO_5014715157" description="Lipoprotein" evidence="2">
    <location>
        <begin position="20"/>
        <end position="52"/>
    </location>
</feature>
<dbReference type="EMBL" id="PGFA01000001">
    <property type="protein sequence ID" value="PJJ61016.1"/>
    <property type="molecule type" value="Genomic_DNA"/>
</dbReference>
<proteinExistence type="predicted"/>
<dbReference type="RefSeq" id="WP_157807446.1">
    <property type="nucleotide sequence ID" value="NZ_PGFA01000001.1"/>
</dbReference>
<keyword evidence="4" id="KW-1185">Reference proteome</keyword>
<evidence type="ECO:0000256" key="1">
    <source>
        <dbReference type="SAM" id="MobiDB-lite"/>
    </source>
</evidence>
<keyword evidence="2" id="KW-0732">Signal</keyword>
<gene>
    <name evidence="3" type="ORF">CLV45_2453</name>
</gene>
<dbReference type="PROSITE" id="PS51257">
    <property type="entry name" value="PROKAR_LIPOPROTEIN"/>
    <property type="match status" value="1"/>
</dbReference>
<accession>A0A2M9BSU1</accession>
<evidence type="ECO:0008006" key="5">
    <source>
        <dbReference type="Google" id="ProtNLM"/>
    </source>
</evidence>
<dbReference type="AlphaFoldDB" id="A0A2M9BSU1"/>
<evidence type="ECO:0000256" key="2">
    <source>
        <dbReference type="SAM" id="SignalP"/>
    </source>
</evidence>
<organism evidence="3 4">
    <name type="scientific">Hymenobacter chitinivorans DSM 11115</name>
    <dbReference type="NCBI Taxonomy" id="1121954"/>
    <lineage>
        <taxon>Bacteria</taxon>
        <taxon>Pseudomonadati</taxon>
        <taxon>Bacteroidota</taxon>
        <taxon>Cytophagia</taxon>
        <taxon>Cytophagales</taxon>
        <taxon>Hymenobacteraceae</taxon>
        <taxon>Hymenobacter</taxon>
    </lineage>
</organism>
<evidence type="ECO:0000313" key="3">
    <source>
        <dbReference type="EMBL" id="PJJ61016.1"/>
    </source>
</evidence>
<feature type="compositionally biased region" description="Basic and acidic residues" evidence="1">
    <location>
        <begin position="23"/>
        <end position="37"/>
    </location>
</feature>